<dbReference type="InterPro" id="IPR050180">
    <property type="entry name" value="RNR_Ribonuclease"/>
</dbReference>
<dbReference type="Proteomes" id="UP001596337">
    <property type="component" value="Unassembled WGS sequence"/>
</dbReference>
<sequence length="475" mass="50727">MVSDPLLPPARTPGQRWDFAAVRAEFDLPIGFAPDALAEAEDAVARELDGDRVDATDIPVVTIDPPGARDLDQAMCVERLSRGYRVRYAIADLGAFVTPSGALDREATARGQTLYLPDGTVPLHPPVLSEQAASLLPGEIRPAVLWTIDTDDDGHPVDVDVRRAVVRSACRFDYQGVVDDLARGEMHPSLAALPEFGTLRRRLAAQRGAIELQLPEQEVTSDGNGGWRLALRLRTDIDAFNAEISLLTGMCAAELMLEAGVGILRTVVEAGEDALGWLRQSACALGIDWPGGTGIADVLSGLDPDQPESLAFYADSTRLLRGAGYTTFDGELPGASSHAGIGGPYTHVTAPIRRLVDRYATEVCLAVCAGREVPEWIRARLAELPSVMGTSDALAAKVERACLDQVESWVLADRVGETFDAVVLRGGGEQAEVLISDPPVLARCDGTDLAEGQRVTVRLTAVDTTARTVTLEPVP</sequence>
<dbReference type="InterPro" id="IPR012340">
    <property type="entry name" value="NA-bd_OB-fold"/>
</dbReference>
<evidence type="ECO:0000313" key="2">
    <source>
        <dbReference type="EMBL" id="MFC6871004.1"/>
    </source>
</evidence>
<organism evidence="2 3">
    <name type="scientific">Haloechinothrix salitolerans</name>
    <dbReference type="NCBI Taxonomy" id="926830"/>
    <lineage>
        <taxon>Bacteria</taxon>
        <taxon>Bacillati</taxon>
        <taxon>Actinomycetota</taxon>
        <taxon>Actinomycetes</taxon>
        <taxon>Pseudonocardiales</taxon>
        <taxon>Pseudonocardiaceae</taxon>
        <taxon>Haloechinothrix</taxon>
    </lineage>
</organism>
<name>A0ABW2CAB4_9PSEU</name>
<comment type="caution">
    <text evidence="2">The sequence shown here is derived from an EMBL/GenBank/DDBJ whole genome shotgun (WGS) entry which is preliminary data.</text>
</comment>
<dbReference type="RefSeq" id="WP_345406557.1">
    <property type="nucleotide sequence ID" value="NZ_BAABLA010000122.1"/>
</dbReference>
<accession>A0ABW2CAB4</accession>
<dbReference type="InterPro" id="IPR001900">
    <property type="entry name" value="RNase_II/R"/>
</dbReference>
<dbReference type="EMBL" id="JBHSXX010000001">
    <property type="protein sequence ID" value="MFC6871004.1"/>
    <property type="molecule type" value="Genomic_DNA"/>
</dbReference>
<dbReference type="Pfam" id="PF00773">
    <property type="entry name" value="RNB"/>
    <property type="match status" value="1"/>
</dbReference>
<dbReference type="InterPro" id="IPR040596">
    <property type="entry name" value="RNase_II_C_S1"/>
</dbReference>
<evidence type="ECO:0000259" key="1">
    <source>
        <dbReference type="SMART" id="SM00955"/>
    </source>
</evidence>
<dbReference type="PANTHER" id="PTHR23355:SF42">
    <property type="entry name" value="RIBONUCLEASE II, CHLOROPLASTIC_MITOCHONDRIAL"/>
    <property type="match status" value="1"/>
</dbReference>
<proteinExistence type="predicted"/>
<evidence type="ECO:0000313" key="3">
    <source>
        <dbReference type="Proteomes" id="UP001596337"/>
    </source>
</evidence>
<dbReference type="SMART" id="SM00955">
    <property type="entry name" value="RNB"/>
    <property type="match status" value="1"/>
</dbReference>
<dbReference type="Pfam" id="PF18614">
    <property type="entry name" value="RNase_II_C_S1"/>
    <property type="match status" value="1"/>
</dbReference>
<protein>
    <submittedName>
        <fullName evidence="2">RNB domain-containing ribonuclease</fullName>
    </submittedName>
</protein>
<keyword evidence="3" id="KW-1185">Reference proteome</keyword>
<gene>
    <name evidence="2" type="ORF">ACFQGD_28170</name>
</gene>
<dbReference type="PANTHER" id="PTHR23355">
    <property type="entry name" value="RIBONUCLEASE"/>
    <property type="match status" value="1"/>
</dbReference>
<feature type="domain" description="RNB" evidence="1">
    <location>
        <begin position="52"/>
        <end position="370"/>
    </location>
</feature>
<reference evidence="3" key="1">
    <citation type="journal article" date="2019" name="Int. J. Syst. Evol. Microbiol.">
        <title>The Global Catalogue of Microorganisms (GCM) 10K type strain sequencing project: providing services to taxonomists for standard genome sequencing and annotation.</title>
        <authorList>
            <consortium name="The Broad Institute Genomics Platform"/>
            <consortium name="The Broad Institute Genome Sequencing Center for Infectious Disease"/>
            <person name="Wu L."/>
            <person name="Ma J."/>
        </authorList>
    </citation>
    <scope>NUCLEOTIDE SEQUENCE [LARGE SCALE GENOMIC DNA]</scope>
    <source>
        <strain evidence="3">KCTC 32255</strain>
    </source>
</reference>
<dbReference type="SUPFAM" id="SSF50249">
    <property type="entry name" value="Nucleic acid-binding proteins"/>
    <property type="match status" value="1"/>
</dbReference>